<feature type="region of interest" description="Disordered" evidence="1">
    <location>
        <begin position="33"/>
        <end position="72"/>
    </location>
</feature>
<proteinExistence type="predicted"/>
<dbReference type="NCBIfam" id="TIGR00847">
    <property type="entry name" value="ccoS"/>
    <property type="match status" value="1"/>
</dbReference>
<feature type="compositionally biased region" description="Basic and acidic residues" evidence="1">
    <location>
        <begin position="54"/>
        <end position="72"/>
    </location>
</feature>
<accession>A0ABM7WR28</accession>
<organism evidence="2 3">
    <name type="scientific">Anaeromyxobacter oryzae</name>
    <dbReference type="NCBI Taxonomy" id="2918170"/>
    <lineage>
        <taxon>Bacteria</taxon>
        <taxon>Pseudomonadati</taxon>
        <taxon>Myxococcota</taxon>
        <taxon>Myxococcia</taxon>
        <taxon>Myxococcales</taxon>
        <taxon>Cystobacterineae</taxon>
        <taxon>Anaeromyxobacteraceae</taxon>
        <taxon>Anaeromyxobacter</taxon>
    </lineage>
</organism>
<keyword evidence="3" id="KW-1185">Reference proteome</keyword>
<name>A0ABM7WR28_9BACT</name>
<sequence>MSIGLLILLSLAVGIGAWLLFMWSVKSGQYEDPEGPKYRMLEDEEEEGAPPARDPGRDHGGRDDRGRPRGGA</sequence>
<evidence type="ECO:0000313" key="2">
    <source>
        <dbReference type="EMBL" id="BDG01904.1"/>
    </source>
</evidence>
<protein>
    <recommendedName>
        <fullName evidence="4">Cytochrome oxidase maturation protein, cbb3-type</fullName>
    </recommendedName>
</protein>
<dbReference type="EMBL" id="AP025591">
    <property type="protein sequence ID" value="BDG01904.1"/>
    <property type="molecule type" value="Genomic_DNA"/>
</dbReference>
<gene>
    <name evidence="2" type="ORF">AMOR_09000</name>
</gene>
<dbReference type="Pfam" id="PF03597">
    <property type="entry name" value="FixS"/>
    <property type="match status" value="1"/>
</dbReference>
<dbReference type="InterPro" id="IPR004714">
    <property type="entry name" value="Cyt_oxidase_maturation_cbb3"/>
</dbReference>
<evidence type="ECO:0000256" key="1">
    <source>
        <dbReference type="SAM" id="MobiDB-lite"/>
    </source>
</evidence>
<evidence type="ECO:0008006" key="4">
    <source>
        <dbReference type="Google" id="ProtNLM"/>
    </source>
</evidence>
<dbReference type="RefSeq" id="WP_248358866.1">
    <property type="nucleotide sequence ID" value="NZ_AP025591.1"/>
</dbReference>
<dbReference type="Proteomes" id="UP001162891">
    <property type="component" value="Chromosome"/>
</dbReference>
<reference evidence="3" key="1">
    <citation type="journal article" date="2022" name="Int. J. Syst. Evol. Microbiol.">
        <title>Anaeromyxobacter oryzae sp. nov., Anaeromyxobacter diazotrophicus sp. nov. and Anaeromyxobacter paludicola sp. nov., isolated from paddy soils.</title>
        <authorList>
            <person name="Itoh H."/>
            <person name="Xu Z."/>
            <person name="Mise K."/>
            <person name="Masuda Y."/>
            <person name="Ushijima N."/>
            <person name="Hayakawa C."/>
            <person name="Shiratori Y."/>
            <person name="Senoo K."/>
        </authorList>
    </citation>
    <scope>NUCLEOTIDE SEQUENCE [LARGE SCALE GENOMIC DNA]</scope>
    <source>
        <strain evidence="3">Red232</strain>
    </source>
</reference>
<evidence type="ECO:0000313" key="3">
    <source>
        <dbReference type="Proteomes" id="UP001162891"/>
    </source>
</evidence>